<gene>
    <name evidence="10" type="ORF">SAMN02745824_1934</name>
</gene>
<evidence type="ECO:0000259" key="8">
    <source>
        <dbReference type="Pfam" id="PF02687"/>
    </source>
</evidence>
<dbReference type="PANTHER" id="PTHR43738">
    <property type="entry name" value="ABC TRANSPORTER, MEMBRANE PROTEIN"/>
    <property type="match status" value="1"/>
</dbReference>
<evidence type="ECO:0000256" key="3">
    <source>
        <dbReference type="ARBA" id="ARBA00022692"/>
    </source>
</evidence>
<name>A0A1N6EI43_9SPHN</name>
<feature type="domain" description="MacB-like periplasmic core" evidence="9">
    <location>
        <begin position="16"/>
        <end position="197"/>
    </location>
</feature>
<evidence type="ECO:0000256" key="4">
    <source>
        <dbReference type="ARBA" id="ARBA00022989"/>
    </source>
</evidence>
<keyword evidence="3 7" id="KW-0812">Transmembrane</keyword>
<keyword evidence="2" id="KW-1003">Cell membrane</keyword>
<comment type="subcellular location">
    <subcellularLocation>
        <location evidence="1">Cell membrane</location>
        <topology evidence="1">Multi-pass membrane protein</topology>
    </subcellularLocation>
</comment>
<dbReference type="InterPro" id="IPR003838">
    <property type="entry name" value="ABC3_permease_C"/>
</dbReference>
<evidence type="ECO:0000256" key="2">
    <source>
        <dbReference type="ARBA" id="ARBA00022475"/>
    </source>
</evidence>
<dbReference type="Proteomes" id="UP000185192">
    <property type="component" value="Unassembled WGS sequence"/>
</dbReference>
<feature type="transmembrane region" description="Helical" evidence="7">
    <location>
        <begin position="17"/>
        <end position="36"/>
    </location>
</feature>
<feature type="transmembrane region" description="Helical" evidence="7">
    <location>
        <begin position="311"/>
        <end position="331"/>
    </location>
</feature>
<keyword evidence="11" id="KW-1185">Reference proteome</keyword>
<dbReference type="Pfam" id="PF02687">
    <property type="entry name" value="FtsX"/>
    <property type="match status" value="1"/>
</dbReference>
<dbReference type="EMBL" id="FSQW01000002">
    <property type="protein sequence ID" value="SIN82702.1"/>
    <property type="molecule type" value="Genomic_DNA"/>
</dbReference>
<dbReference type="Pfam" id="PF12704">
    <property type="entry name" value="MacB_PCD"/>
    <property type="match status" value="1"/>
</dbReference>
<evidence type="ECO:0000256" key="5">
    <source>
        <dbReference type="ARBA" id="ARBA00023136"/>
    </source>
</evidence>
<evidence type="ECO:0000313" key="10">
    <source>
        <dbReference type="EMBL" id="SIN82702.1"/>
    </source>
</evidence>
<feature type="domain" description="ABC3 transporter permease C-terminal" evidence="8">
    <location>
        <begin position="311"/>
        <end position="430"/>
    </location>
</feature>
<dbReference type="OrthoDB" id="9784014at2"/>
<evidence type="ECO:0000256" key="7">
    <source>
        <dbReference type="SAM" id="Phobius"/>
    </source>
</evidence>
<protein>
    <submittedName>
        <fullName evidence="10">Putative ABC transport system permease protein</fullName>
    </submittedName>
</protein>
<keyword evidence="5 7" id="KW-0472">Membrane</keyword>
<feature type="region of interest" description="Disordered" evidence="6">
    <location>
        <begin position="211"/>
        <end position="252"/>
    </location>
</feature>
<evidence type="ECO:0000313" key="11">
    <source>
        <dbReference type="Proteomes" id="UP000185192"/>
    </source>
</evidence>
<dbReference type="RefSeq" id="WP_074205047.1">
    <property type="nucleotide sequence ID" value="NZ_FSQW01000002.1"/>
</dbReference>
<feature type="compositionally biased region" description="Basic and acidic residues" evidence="6">
    <location>
        <begin position="211"/>
        <end position="243"/>
    </location>
</feature>
<dbReference type="STRING" id="1123272.SAMN02745824_1934"/>
<evidence type="ECO:0000256" key="6">
    <source>
        <dbReference type="SAM" id="MobiDB-lite"/>
    </source>
</evidence>
<dbReference type="PANTHER" id="PTHR43738:SF2">
    <property type="entry name" value="ABC TRANSPORTER PERMEASE"/>
    <property type="match status" value="1"/>
</dbReference>
<evidence type="ECO:0000259" key="9">
    <source>
        <dbReference type="Pfam" id="PF12704"/>
    </source>
</evidence>
<sequence length="438" mass="46517">MLTLAIAYLRDRPLTTILNVLLLAISVAMLVLLLQFGSQFEKRFEKDAEGVDLVVGAKGSPLQLILSSVFHIDQPTGNIPLSSLELLRGDPATGRVIPLALGDNFEGYRIVGTDETFLDLHQAEIAQGAMFEAPMQAIMGASVAAETGADLGQQFIGSHGLSADDGADTGHDHAPFETVGVLAPTGTVIDRLILTSVESVWDVHGIAHDHDHDHGSDADHADHDHHGEHGHADDGHDHAKEDAQQTARLQSVQSELQPELTALLVSYRNASGAIRIPAMINRQTEMQAAVPAVETARLLSLLGVSLEGARIFAWLLAAIGGLAIFVALFSMARSREGDLALLRVMGATRRQLFSTILLEGLVTAAAGAALGWLLAHSLLTVARNSFATMRDLGLSAWQPVSQEGLIILAVLIIGMVAAIIPALRVMRVDPAAILSRAG</sequence>
<reference evidence="11" key="1">
    <citation type="submission" date="2016-11" db="EMBL/GenBank/DDBJ databases">
        <authorList>
            <person name="Varghese N."/>
            <person name="Submissions S."/>
        </authorList>
    </citation>
    <scope>NUCLEOTIDE SEQUENCE [LARGE SCALE GENOMIC DNA]</scope>
    <source>
        <strain evidence="11">DSM 22363</strain>
    </source>
</reference>
<evidence type="ECO:0000256" key="1">
    <source>
        <dbReference type="ARBA" id="ARBA00004651"/>
    </source>
</evidence>
<organism evidence="10 11">
    <name type="scientific">Parasphingorhabdus marina DSM 22363</name>
    <dbReference type="NCBI Taxonomy" id="1123272"/>
    <lineage>
        <taxon>Bacteria</taxon>
        <taxon>Pseudomonadati</taxon>
        <taxon>Pseudomonadota</taxon>
        <taxon>Alphaproteobacteria</taxon>
        <taxon>Sphingomonadales</taxon>
        <taxon>Sphingomonadaceae</taxon>
        <taxon>Parasphingorhabdus</taxon>
    </lineage>
</organism>
<feature type="transmembrane region" description="Helical" evidence="7">
    <location>
        <begin position="405"/>
        <end position="426"/>
    </location>
</feature>
<dbReference type="InterPro" id="IPR025857">
    <property type="entry name" value="MacB_PCD"/>
</dbReference>
<dbReference type="InterPro" id="IPR051125">
    <property type="entry name" value="ABC-4/HrtB_transporter"/>
</dbReference>
<dbReference type="GO" id="GO:0005886">
    <property type="term" value="C:plasma membrane"/>
    <property type="evidence" value="ECO:0007669"/>
    <property type="project" value="UniProtKB-SubCell"/>
</dbReference>
<accession>A0A1N6EI43</accession>
<dbReference type="AlphaFoldDB" id="A0A1N6EI43"/>
<proteinExistence type="predicted"/>
<feature type="transmembrane region" description="Helical" evidence="7">
    <location>
        <begin position="352"/>
        <end position="375"/>
    </location>
</feature>
<keyword evidence="4 7" id="KW-1133">Transmembrane helix</keyword>